<dbReference type="Pfam" id="PF04879">
    <property type="entry name" value="Molybdop_Fe4S4"/>
    <property type="match status" value="1"/>
</dbReference>
<proteinExistence type="predicted"/>
<evidence type="ECO:0000313" key="5">
    <source>
        <dbReference type="EMBL" id="CUP99215.1"/>
    </source>
</evidence>
<feature type="domain" description="4Fe-4S Mo/W bis-MGD-type" evidence="4">
    <location>
        <begin position="19"/>
        <end position="77"/>
    </location>
</feature>
<dbReference type="GO" id="GO:0051536">
    <property type="term" value="F:iron-sulfur cluster binding"/>
    <property type="evidence" value="ECO:0007669"/>
    <property type="project" value="UniProtKB-KW"/>
</dbReference>
<reference evidence="5 6" key="1">
    <citation type="submission" date="2015-09" db="EMBL/GenBank/DDBJ databases">
        <authorList>
            <consortium name="Pathogen Informatics"/>
        </authorList>
    </citation>
    <scope>NUCLEOTIDE SEQUENCE [LARGE SCALE GENOMIC DNA]</scope>
    <source>
        <strain evidence="5 6">2789STDY5834939</strain>
    </source>
</reference>
<evidence type="ECO:0000259" key="4">
    <source>
        <dbReference type="PROSITE" id="PS51669"/>
    </source>
</evidence>
<dbReference type="AlphaFoldDB" id="A0A174SUX3"/>
<dbReference type="Pfam" id="PF00384">
    <property type="entry name" value="Molybdopterin"/>
    <property type="match status" value="1"/>
</dbReference>
<evidence type="ECO:0000256" key="2">
    <source>
        <dbReference type="ARBA" id="ARBA00023004"/>
    </source>
</evidence>
<dbReference type="Proteomes" id="UP000095765">
    <property type="component" value="Unassembled WGS sequence"/>
</dbReference>
<name>A0A174SUX3_9FIRM</name>
<dbReference type="SUPFAM" id="SSF53706">
    <property type="entry name" value="Formate dehydrogenase/DMSO reductase, domains 1-3"/>
    <property type="match status" value="1"/>
</dbReference>
<dbReference type="PROSITE" id="PS51669">
    <property type="entry name" value="4FE4S_MOW_BIS_MGD"/>
    <property type="match status" value="1"/>
</dbReference>
<sequence>MTELERKIKAKIPGADTGIEVKKSLCAICSPGNHCGLDVYVKDGKILKVEGTPEHPYNQGHICTKGAMNRAYIYRKNRIRTPLRRVGKRGEGKFEPITWEEAYAEIAEKLNRVKDDYGANSVAFTTGYCKWYRPYYHRFVYAFGSVNYSTDDCTCYRAMVLANECTMCRAQGPDIAHTNTLMAWAWGGFYSDHLSVGEVEELKARGGKIVVIDSRITRASQRFADVFLHIRPGTDGALALGMAKIILDNGWADMDFIRRYTYGFEEYAAYD</sequence>
<dbReference type="InterPro" id="IPR006963">
    <property type="entry name" value="Mopterin_OxRdtase_4Fe-4S_dom"/>
</dbReference>
<evidence type="ECO:0000256" key="1">
    <source>
        <dbReference type="ARBA" id="ARBA00022723"/>
    </source>
</evidence>
<dbReference type="InterPro" id="IPR006656">
    <property type="entry name" value="Mopterin_OxRdtase"/>
</dbReference>
<dbReference type="Gene3D" id="2.20.25.90">
    <property type="entry name" value="ADC-like domains"/>
    <property type="match status" value="1"/>
</dbReference>
<keyword evidence="1" id="KW-0479">Metal-binding</keyword>
<dbReference type="EMBL" id="CZBE01000020">
    <property type="protein sequence ID" value="CUP99215.1"/>
    <property type="molecule type" value="Genomic_DNA"/>
</dbReference>
<protein>
    <submittedName>
        <fullName evidence="5">Sulfur reductase chain A</fullName>
    </submittedName>
</protein>
<dbReference type="InterPro" id="IPR050612">
    <property type="entry name" value="Prok_Mopterin_Oxidored"/>
</dbReference>
<keyword evidence="3" id="KW-0411">Iron-sulfur</keyword>
<evidence type="ECO:0000256" key="3">
    <source>
        <dbReference type="ARBA" id="ARBA00023014"/>
    </source>
</evidence>
<dbReference type="Gene3D" id="3.40.50.740">
    <property type="match status" value="1"/>
</dbReference>
<dbReference type="PANTHER" id="PTHR43742">
    <property type="entry name" value="TRIMETHYLAMINE-N-OXIDE REDUCTASE"/>
    <property type="match status" value="1"/>
</dbReference>
<evidence type="ECO:0000313" key="6">
    <source>
        <dbReference type="Proteomes" id="UP000095765"/>
    </source>
</evidence>
<keyword evidence="2" id="KW-0408">Iron</keyword>
<gene>
    <name evidence="5" type="primary">psrA_2</name>
    <name evidence="5" type="ORF">ERS852551_02672</name>
</gene>
<dbReference type="SMART" id="SM00926">
    <property type="entry name" value="Molybdop_Fe4S4"/>
    <property type="match status" value="1"/>
</dbReference>
<dbReference type="Gene3D" id="3.40.228.10">
    <property type="entry name" value="Dimethylsulfoxide Reductase, domain 2"/>
    <property type="match status" value="1"/>
</dbReference>
<accession>A0A174SUX3</accession>
<dbReference type="GO" id="GO:0046872">
    <property type="term" value="F:metal ion binding"/>
    <property type="evidence" value="ECO:0007669"/>
    <property type="project" value="UniProtKB-KW"/>
</dbReference>
<dbReference type="RefSeq" id="WP_242857779.1">
    <property type="nucleotide sequence ID" value="NZ_CABIWA010000001.1"/>
</dbReference>
<dbReference type="GO" id="GO:0016491">
    <property type="term" value="F:oxidoreductase activity"/>
    <property type="evidence" value="ECO:0007669"/>
    <property type="project" value="InterPro"/>
</dbReference>
<organism evidence="5 6">
    <name type="scientific">Anaerotruncus colihominis</name>
    <dbReference type="NCBI Taxonomy" id="169435"/>
    <lineage>
        <taxon>Bacteria</taxon>
        <taxon>Bacillati</taxon>
        <taxon>Bacillota</taxon>
        <taxon>Clostridia</taxon>
        <taxon>Eubacteriales</taxon>
        <taxon>Oscillospiraceae</taxon>
        <taxon>Anaerotruncus</taxon>
    </lineage>
</organism>